<keyword evidence="7" id="KW-1185">Reference proteome</keyword>
<protein>
    <recommendedName>
        <fullName evidence="5">Protein kinase domain-containing protein</fullName>
    </recommendedName>
</protein>
<dbReference type="OrthoDB" id="307603at2759"/>
<evidence type="ECO:0000256" key="4">
    <source>
        <dbReference type="ARBA" id="ARBA00022840"/>
    </source>
</evidence>
<organism evidence="6 7">
    <name type="scientific">Paramecium sonneborni</name>
    <dbReference type="NCBI Taxonomy" id="65129"/>
    <lineage>
        <taxon>Eukaryota</taxon>
        <taxon>Sar</taxon>
        <taxon>Alveolata</taxon>
        <taxon>Ciliophora</taxon>
        <taxon>Intramacronucleata</taxon>
        <taxon>Oligohymenophorea</taxon>
        <taxon>Peniculida</taxon>
        <taxon>Parameciidae</taxon>
        <taxon>Paramecium</taxon>
    </lineage>
</organism>
<evidence type="ECO:0000313" key="6">
    <source>
        <dbReference type="EMBL" id="CAD8062587.1"/>
    </source>
</evidence>
<dbReference type="InterPro" id="IPR050660">
    <property type="entry name" value="NEK_Ser/Thr_kinase"/>
</dbReference>
<dbReference type="SMART" id="SM00220">
    <property type="entry name" value="S_TKc"/>
    <property type="match status" value="1"/>
</dbReference>
<evidence type="ECO:0000313" key="7">
    <source>
        <dbReference type="Proteomes" id="UP000692954"/>
    </source>
</evidence>
<keyword evidence="2" id="KW-0547">Nucleotide-binding</keyword>
<reference evidence="6" key="1">
    <citation type="submission" date="2021-01" db="EMBL/GenBank/DDBJ databases">
        <authorList>
            <consortium name="Genoscope - CEA"/>
            <person name="William W."/>
        </authorList>
    </citation>
    <scope>NUCLEOTIDE SEQUENCE</scope>
</reference>
<dbReference type="EMBL" id="CAJJDN010000016">
    <property type="protein sequence ID" value="CAD8062587.1"/>
    <property type="molecule type" value="Genomic_DNA"/>
</dbReference>
<evidence type="ECO:0000259" key="5">
    <source>
        <dbReference type="PROSITE" id="PS50011"/>
    </source>
</evidence>
<keyword evidence="1" id="KW-0808">Transferase</keyword>
<dbReference type="Proteomes" id="UP000692954">
    <property type="component" value="Unassembled WGS sequence"/>
</dbReference>
<accession>A0A8S1L533</accession>
<dbReference type="PANTHER" id="PTHR43671:SF106">
    <property type="entry name" value="NIMA-LIKE KINASE"/>
    <property type="match status" value="1"/>
</dbReference>
<dbReference type="AlphaFoldDB" id="A0A8S1L533"/>
<evidence type="ECO:0000256" key="1">
    <source>
        <dbReference type="ARBA" id="ARBA00022679"/>
    </source>
</evidence>
<feature type="domain" description="Protein kinase" evidence="5">
    <location>
        <begin position="19"/>
        <end position="244"/>
    </location>
</feature>
<dbReference type="PANTHER" id="PTHR43671">
    <property type="entry name" value="SERINE/THREONINE-PROTEIN KINASE NEK"/>
    <property type="match status" value="1"/>
</dbReference>
<dbReference type="GO" id="GO:0004674">
    <property type="term" value="F:protein serine/threonine kinase activity"/>
    <property type="evidence" value="ECO:0007669"/>
    <property type="project" value="TreeGrafter"/>
</dbReference>
<name>A0A8S1L533_9CILI</name>
<proteinExistence type="predicted"/>
<dbReference type="InterPro" id="IPR000719">
    <property type="entry name" value="Prot_kinase_dom"/>
</dbReference>
<keyword evidence="4" id="KW-0067">ATP-binding</keyword>
<dbReference type="PROSITE" id="PS50011">
    <property type="entry name" value="PROTEIN_KINASE_DOM"/>
    <property type="match status" value="1"/>
</dbReference>
<comment type="caution">
    <text evidence="6">The sequence shown here is derived from an EMBL/GenBank/DDBJ whole genome shotgun (WGS) entry which is preliminary data.</text>
</comment>
<dbReference type="GO" id="GO:0005524">
    <property type="term" value="F:ATP binding"/>
    <property type="evidence" value="ECO:0007669"/>
    <property type="project" value="UniProtKB-KW"/>
</dbReference>
<gene>
    <name evidence="6" type="ORF">PSON_ATCC_30995.1.T0160417</name>
</gene>
<evidence type="ECO:0000256" key="3">
    <source>
        <dbReference type="ARBA" id="ARBA00022777"/>
    </source>
</evidence>
<sequence>MGNQQVLVNYDSALVFVQDLGNQLLDKGSFQHPSLGSIRLWQIKKEPQKLLFSFVLSTSELDSSILQVHQVRCKMQHPNLLKYYACFKESRIGGVEKQQYFFEYYPKTLKQITICAPLKEENIWDFVEQIINVMEYLQQLNKFHGNLSTEAIFIDEFQKVKLLDNLGQKRQNEFSISEDIFSLGLIILEMMTQRTSQLNFNNALKQLMGQYSLQLLQLTSKLLQNDVEIKTDFIELKKIINNRFKIPITNKQAQFIKTEEGYSTISYVQILDKQEIEIIKQKQLFQQQNQQQMINKLKQSQTKQIQEVKIKLLSQQIVQPQKIQIKQNLIKKNSIKQVSLQLNRDEQQQLISFVEQRGNPVPNFHQQRYSLQIQNNTIKTQKKDKIQQQCSQQSDNILNKQIILNLLQRQGNINNQLQNQSQKLDLRSSISSSHSTQIFQSQTQRISTCPNSVNLKSNHTFSTIPIHPSKKINKK</sequence>
<keyword evidence="3" id="KW-0418">Kinase</keyword>
<evidence type="ECO:0000256" key="2">
    <source>
        <dbReference type="ARBA" id="ARBA00022741"/>
    </source>
</evidence>